<evidence type="ECO:0000313" key="2">
    <source>
        <dbReference type="Proteomes" id="UP000615446"/>
    </source>
</evidence>
<accession>A0A8H3L9G6</accession>
<organism evidence="1 2">
    <name type="scientific">Rhizophagus clarus</name>
    <dbReference type="NCBI Taxonomy" id="94130"/>
    <lineage>
        <taxon>Eukaryota</taxon>
        <taxon>Fungi</taxon>
        <taxon>Fungi incertae sedis</taxon>
        <taxon>Mucoromycota</taxon>
        <taxon>Glomeromycotina</taxon>
        <taxon>Glomeromycetes</taxon>
        <taxon>Glomerales</taxon>
        <taxon>Glomeraceae</taxon>
        <taxon>Rhizophagus</taxon>
    </lineage>
</organism>
<dbReference type="AlphaFoldDB" id="A0A8H3L9G6"/>
<evidence type="ECO:0000313" key="1">
    <source>
        <dbReference type="EMBL" id="GES83079.1"/>
    </source>
</evidence>
<gene>
    <name evidence="1" type="ORF">RCL2_001024200</name>
</gene>
<dbReference type="EMBL" id="BLAL01000066">
    <property type="protein sequence ID" value="GES83079.1"/>
    <property type="molecule type" value="Genomic_DNA"/>
</dbReference>
<comment type="caution">
    <text evidence="1">The sequence shown here is derived from an EMBL/GenBank/DDBJ whole genome shotgun (WGS) entry which is preliminary data.</text>
</comment>
<proteinExistence type="predicted"/>
<name>A0A8H3L9G6_9GLOM</name>
<reference evidence="1" key="1">
    <citation type="submission" date="2019-10" db="EMBL/GenBank/DDBJ databases">
        <title>Conservation and host-specific expression of non-tandemly repeated heterogenous ribosome RNA gene in arbuscular mycorrhizal fungi.</title>
        <authorList>
            <person name="Maeda T."/>
            <person name="Kobayashi Y."/>
            <person name="Nakagawa T."/>
            <person name="Ezawa T."/>
            <person name="Yamaguchi K."/>
            <person name="Bino T."/>
            <person name="Nishimoto Y."/>
            <person name="Shigenobu S."/>
            <person name="Kawaguchi M."/>
        </authorList>
    </citation>
    <scope>NUCLEOTIDE SEQUENCE</scope>
    <source>
        <strain evidence="1">HR1</strain>
    </source>
</reference>
<dbReference type="OrthoDB" id="2395898at2759"/>
<sequence length="95" mass="10570">MANISLNCLIVLVGDFNDVQCNAVHQTITISTGQHVSDLENAIRARLELEDVPLSLYQIHPGSVQENKIDSGDPISKYYKGQPDAEFFHVTVYSH</sequence>
<dbReference type="Proteomes" id="UP000615446">
    <property type="component" value="Unassembled WGS sequence"/>
</dbReference>
<protein>
    <submittedName>
        <fullName evidence="1">Uncharacterized protein</fullName>
    </submittedName>
</protein>